<comment type="similarity">
    <text evidence="1">Belongs to the TALE/MEIS homeobox family.</text>
</comment>
<keyword evidence="9" id="KW-1185">Reference proteome</keyword>
<comment type="caution">
    <text evidence="8">The sequence shown here is derived from an EMBL/GenBank/DDBJ whole genome shotgun (WGS) entry which is preliminary data.</text>
</comment>
<accession>A0ABD3WHC7</accession>
<evidence type="ECO:0000256" key="3">
    <source>
        <dbReference type="ARBA" id="ARBA00023155"/>
    </source>
</evidence>
<proteinExistence type="inferred from homology"/>
<evidence type="ECO:0000256" key="5">
    <source>
        <dbReference type="PROSITE-ProRule" id="PRU00108"/>
    </source>
</evidence>
<keyword evidence="2 5" id="KW-0238">DNA-binding</keyword>
<evidence type="ECO:0000259" key="7">
    <source>
        <dbReference type="PROSITE" id="PS50071"/>
    </source>
</evidence>
<sequence>MAQRYENDIPAHYGNLGSMENMYDPHRTSLSSHALPPHTSINHVPSIHQYPPYSTSSSMAMGNSTQDSQVKRDKDSIYGHPLFPLLALIFEKCELATCTPREPGVAGGDVCSSESFNEDISVFSKQVLARSEKPLFSSNHELDSLMIQAIQVLRFHLLELEKVHELCDNFCHRYISCLKGKMPIDLVIDDREGAGSTTSKSSDNPNETSDNISEPRPPSQNLNFNQQDDTQSSRSGDTPVTTSQSNTCSSQIADNNSETGDGLDNSVGSGEGTADEEGEERSTKRQKKRGIFPKVATNIMRAWLFQHLTHPYPSEEQKKQLAQDTGLTILQVNNWFINARRRIVQPMIDQSNRAAPGAHAGYNPDGTLAWENQHMQMGTHRMPGADMYDPMKAGYHHMDGSQRYDMFGMQGMHGGDMYAAPPVSSSYSQMSQFRSHASNAMLIPGHPHHMMMGHGAHAMSPHGMALSSAQSPPLHGSMDGMSGHIQDIHAG</sequence>
<dbReference type="InterPro" id="IPR032453">
    <property type="entry name" value="PKNOX/Meis_N"/>
</dbReference>
<dbReference type="SUPFAM" id="SSF46689">
    <property type="entry name" value="Homeodomain-like"/>
    <property type="match status" value="1"/>
</dbReference>
<feature type="compositionally biased region" description="Polar residues" evidence="6">
    <location>
        <begin position="195"/>
        <end position="212"/>
    </location>
</feature>
<dbReference type="AlphaFoldDB" id="A0ABD3WHC7"/>
<dbReference type="GO" id="GO:0005634">
    <property type="term" value="C:nucleus"/>
    <property type="evidence" value="ECO:0007669"/>
    <property type="project" value="UniProtKB-SubCell"/>
</dbReference>
<dbReference type="InterPro" id="IPR009057">
    <property type="entry name" value="Homeodomain-like_sf"/>
</dbReference>
<evidence type="ECO:0000313" key="8">
    <source>
        <dbReference type="EMBL" id="KAL3873359.1"/>
    </source>
</evidence>
<feature type="compositionally biased region" description="Polar residues" evidence="6">
    <location>
        <begin position="219"/>
        <end position="259"/>
    </location>
</feature>
<evidence type="ECO:0000256" key="6">
    <source>
        <dbReference type="SAM" id="MobiDB-lite"/>
    </source>
</evidence>
<keyword evidence="4 5" id="KW-0539">Nucleus</keyword>
<dbReference type="Proteomes" id="UP001634394">
    <property type="component" value="Unassembled WGS sequence"/>
</dbReference>
<feature type="domain" description="Homeobox" evidence="7">
    <location>
        <begin position="283"/>
        <end position="346"/>
    </location>
</feature>
<dbReference type="CDD" id="cd00086">
    <property type="entry name" value="homeodomain"/>
    <property type="match status" value="1"/>
</dbReference>
<dbReference type="EMBL" id="JBJQND010000006">
    <property type="protein sequence ID" value="KAL3873360.1"/>
    <property type="molecule type" value="Genomic_DNA"/>
</dbReference>
<dbReference type="SMART" id="SM00389">
    <property type="entry name" value="HOX"/>
    <property type="match status" value="1"/>
</dbReference>
<dbReference type="PANTHER" id="PTHR11850">
    <property type="entry name" value="HOMEOBOX PROTEIN TRANSCRIPTION FACTORS"/>
    <property type="match status" value="1"/>
</dbReference>
<dbReference type="InterPro" id="IPR050224">
    <property type="entry name" value="TALE_homeobox"/>
</dbReference>
<dbReference type="EMBL" id="JBJQND010000006">
    <property type="protein sequence ID" value="KAL3873359.1"/>
    <property type="molecule type" value="Genomic_DNA"/>
</dbReference>
<keyword evidence="3 5" id="KW-0371">Homeobox</keyword>
<evidence type="ECO:0000256" key="4">
    <source>
        <dbReference type="ARBA" id="ARBA00023242"/>
    </source>
</evidence>
<feature type="DNA-binding region" description="Homeobox" evidence="5">
    <location>
        <begin position="285"/>
        <end position="347"/>
    </location>
</feature>
<gene>
    <name evidence="8" type="ORF">ACJMK2_036490</name>
</gene>
<comment type="subcellular location">
    <subcellularLocation>
        <location evidence="5">Nucleus</location>
    </subcellularLocation>
</comment>
<dbReference type="InterPro" id="IPR001356">
    <property type="entry name" value="HD"/>
</dbReference>
<evidence type="ECO:0000256" key="2">
    <source>
        <dbReference type="ARBA" id="ARBA00023125"/>
    </source>
</evidence>
<dbReference type="GO" id="GO:0003677">
    <property type="term" value="F:DNA binding"/>
    <property type="evidence" value="ECO:0007669"/>
    <property type="project" value="UniProtKB-UniRule"/>
</dbReference>
<dbReference type="Pfam" id="PF16493">
    <property type="entry name" value="Meis_PKNOX_N"/>
    <property type="match status" value="1"/>
</dbReference>
<reference evidence="8 9" key="1">
    <citation type="submission" date="2024-11" db="EMBL/GenBank/DDBJ databases">
        <title>Chromosome-level genome assembly of the freshwater bivalve Anodonta woodiana.</title>
        <authorList>
            <person name="Chen X."/>
        </authorList>
    </citation>
    <scope>NUCLEOTIDE SEQUENCE [LARGE SCALE GENOMIC DNA]</scope>
    <source>
        <strain evidence="8">MN2024</strain>
        <tissue evidence="8">Gills</tissue>
    </source>
</reference>
<name>A0ABD3WHC7_SINWO</name>
<dbReference type="InterPro" id="IPR008422">
    <property type="entry name" value="KN_HD"/>
</dbReference>
<evidence type="ECO:0000256" key="1">
    <source>
        <dbReference type="ARBA" id="ARBA00009661"/>
    </source>
</evidence>
<protein>
    <recommendedName>
        <fullName evidence="7">Homeobox domain-containing protein</fullName>
    </recommendedName>
</protein>
<organism evidence="8 9">
    <name type="scientific">Sinanodonta woodiana</name>
    <name type="common">Chinese pond mussel</name>
    <name type="synonym">Anodonta woodiana</name>
    <dbReference type="NCBI Taxonomy" id="1069815"/>
    <lineage>
        <taxon>Eukaryota</taxon>
        <taxon>Metazoa</taxon>
        <taxon>Spiralia</taxon>
        <taxon>Lophotrochozoa</taxon>
        <taxon>Mollusca</taxon>
        <taxon>Bivalvia</taxon>
        <taxon>Autobranchia</taxon>
        <taxon>Heteroconchia</taxon>
        <taxon>Palaeoheterodonta</taxon>
        <taxon>Unionida</taxon>
        <taxon>Unionoidea</taxon>
        <taxon>Unionidae</taxon>
        <taxon>Unioninae</taxon>
        <taxon>Sinanodonta</taxon>
    </lineage>
</organism>
<dbReference type="Pfam" id="PF05920">
    <property type="entry name" value="Homeobox_KN"/>
    <property type="match status" value="1"/>
</dbReference>
<dbReference type="FunFam" id="1.10.10.60:FF:000004">
    <property type="entry name" value="Meis2 homeobox isoform 2c"/>
    <property type="match status" value="1"/>
</dbReference>
<feature type="region of interest" description="Disordered" evidence="6">
    <location>
        <begin position="192"/>
        <end position="292"/>
    </location>
</feature>
<evidence type="ECO:0000313" key="9">
    <source>
        <dbReference type="Proteomes" id="UP001634394"/>
    </source>
</evidence>
<dbReference type="Gene3D" id="1.10.10.60">
    <property type="entry name" value="Homeodomain-like"/>
    <property type="match status" value="1"/>
</dbReference>
<dbReference type="PROSITE" id="PS50071">
    <property type="entry name" value="HOMEOBOX_2"/>
    <property type="match status" value="1"/>
</dbReference>